<dbReference type="PANTHER" id="PTHR32099">
    <property type="entry name" value="CYSTEINE-RICH REPEAT SECRETORY PROTEIN"/>
    <property type="match status" value="1"/>
</dbReference>
<proteinExistence type="predicted"/>
<feature type="domain" description="Gnk2-homologous" evidence="4">
    <location>
        <begin position="23"/>
        <end position="125"/>
    </location>
</feature>
<dbReference type="InterPro" id="IPR011009">
    <property type="entry name" value="Kinase-like_dom_sf"/>
</dbReference>
<dbReference type="CDD" id="cd23509">
    <property type="entry name" value="Gnk2-like"/>
    <property type="match status" value="2"/>
</dbReference>
<feature type="chain" id="PRO_5035453030" evidence="3">
    <location>
        <begin position="25"/>
        <end position="424"/>
    </location>
</feature>
<evidence type="ECO:0000313" key="6">
    <source>
        <dbReference type="Proteomes" id="UP000797356"/>
    </source>
</evidence>
<dbReference type="AlphaFoldDB" id="A0A8K0NCG6"/>
<dbReference type="EMBL" id="CM017885">
    <property type="protein sequence ID" value="KAG1368248.1"/>
    <property type="molecule type" value="Genomic_DNA"/>
</dbReference>
<dbReference type="InterPro" id="IPR002902">
    <property type="entry name" value="GNK2"/>
</dbReference>
<dbReference type="Pfam" id="PF01657">
    <property type="entry name" value="Stress-antifung"/>
    <property type="match status" value="2"/>
</dbReference>
<evidence type="ECO:0000259" key="4">
    <source>
        <dbReference type="PROSITE" id="PS51473"/>
    </source>
</evidence>
<gene>
    <name evidence="5" type="ORF">COCNU_14G007160</name>
</gene>
<dbReference type="InterPro" id="IPR038408">
    <property type="entry name" value="GNK2_sf"/>
</dbReference>
<evidence type="ECO:0000256" key="3">
    <source>
        <dbReference type="SAM" id="SignalP"/>
    </source>
</evidence>
<feature type="signal peptide" evidence="3">
    <location>
        <begin position="1"/>
        <end position="24"/>
    </location>
</feature>
<organism evidence="5 6">
    <name type="scientific">Cocos nucifera</name>
    <name type="common">Coconut palm</name>
    <dbReference type="NCBI Taxonomy" id="13894"/>
    <lineage>
        <taxon>Eukaryota</taxon>
        <taxon>Viridiplantae</taxon>
        <taxon>Streptophyta</taxon>
        <taxon>Embryophyta</taxon>
        <taxon>Tracheophyta</taxon>
        <taxon>Spermatophyta</taxon>
        <taxon>Magnoliopsida</taxon>
        <taxon>Liliopsida</taxon>
        <taxon>Arecaceae</taxon>
        <taxon>Arecoideae</taxon>
        <taxon>Cocoseae</taxon>
        <taxon>Attaleinae</taxon>
        <taxon>Cocos</taxon>
    </lineage>
</organism>
<dbReference type="PANTHER" id="PTHR32099:SF42">
    <property type="entry name" value="CYSTEINE-RICH RECEPTOR-LIKE PROTEIN KINASE 9-RELATED"/>
    <property type="match status" value="1"/>
</dbReference>
<accession>A0A8K0NCG6</accession>
<evidence type="ECO:0000256" key="1">
    <source>
        <dbReference type="ARBA" id="ARBA00022729"/>
    </source>
</evidence>
<feature type="domain" description="Gnk2-homologous" evidence="4">
    <location>
        <begin position="137"/>
        <end position="243"/>
    </location>
</feature>
<keyword evidence="2" id="KW-0677">Repeat</keyword>
<dbReference type="Gene3D" id="3.30.430.20">
    <property type="entry name" value="Gnk2 domain, C-X8-C-X2-C motif"/>
    <property type="match status" value="2"/>
</dbReference>
<name>A0A8K0NCG6_COCNU</name>
<keyword evidence="6" id="KW-1185">Reference proteome</keyword>
<reference evidence="5" key="2">
    <citation type="submission" date="2019-07" db="EMBL/GenBank/DDBJ databases">
        <authorList>
            <person name="Yang Y."/>
            <person name="Bocs S."/>
            <person name="Baudouin L."/>
        </authorList>
    </citation>
    <scope>NUCLEOTIDE SEQUENCE</scope>
    <source>
        <tissue evidence="5">Spear leaf of Hainan Tall coconut</tissue>
    </source>
</reference>
<comment type="caution">
    <text evidence="5">The sequence shown here is derived from an EMBL/GenBank/DDBJ whole genome shotgun (WGS) entry which is preliminary data.</text>
</comment>
<evidence type="ECO:0000313" key="5">
    <source>
        <dbReference type="EMBL" id="KAG1368248.1"/>
    </source>
</evidence>
<dbReference type="Proteomes" id="UP000797356">
    <property type="component" value="Chromosome 14"/>
</dbReference>
<reference evidence="5" key="1">
    <citation type="journal article" date="2017" name="Gigascience">
        <title>The genome draft of coconut (Cocos nucifera).</title>
        <authorList>
            <person name="Xiao Y."/>
            <person name="Xu P."/>
            <person name="Fan H."/>
            <person name="Baudouin L."/>
            <person name="Xia W."/>
            <person name="Bocs S."/>
            <person name="Xu J."/>
            <person name="Li Q."/>
            <person name="Guo A."/>
            <person name="Zhou L."/>
            <person name="Li J."/>
            <person name="Wu Y."/>
            <person name="Ma Z."/>
            <person name="Armero A."/>
            <person name="Issali A.E."/>
            <person name="Liu N."/>
            <person name="Peng M."/>
            <person name="Yang Y."/>
        </authorList>
    </citation>
    <scope>NUCLEOTIDE SEQUENCE</scope>
    <source>
        <tissue evidence="5">Spear leaf of Hainan Tall coconut</tissue>
    </source>
</reference>
<evidence type="ECO:0000256" key="2">
    <source>
        <dbReference type="ARBA" id="ARBA00022737"/>
    </source>
</evidence>
<protein>
    <submittedName>
        <fullName evidence="5">Putative Cysteine-rich repeat secretory protein 38</fullName>
    </submittedName>
</protein>
<dbReference type="Gene3D" id="3.30.200.20">
    <property type="entry name" value="Phosphorylase Kinase, domain 1"/>
    <property type="match status" value="1"/>
</dbReference>
<dbReference type="OrthoDB" id="782604at2759"/>
<sequence>MPSNLPQLLSFSSLLFTLYTAASAGEWYVCSTTNSTAHSTYRSNLQLLLPSLSSAAVPTGFSAQSRGRPPNQVFGSALCRGDVSQSECQFCLSSVAKDMPQLCPSSRRGAFWYDTCFLYYSTGINVTSSKDNETIALKKQRWLGNTGQNASNPGFAVLSADLMASLIKRAAYGSALLFATGEVNVTSSERLYGLVQCTRDQSDDDCNQCLQRSMEYTSTYSPRSVGAETLAYSCYMRHDMYAFYDESVGAAPPPLPVPVPVAYSNLPPSTGKESENEDEEINDVKDLLFGLGTLRVATDNFSEMNKLGEGGFGPVYKVWEHWRKDMALQIIDHSLGELYHRQEALTCIHIGLLCVQEDSRKRPCMESVVLMLSNCSIALPTPSMPAYFVPSRAATDSNVTSRIADSSRSLSSIHNMSITEIEPR</sequence>
<keyword evidence="1 3" id="KW-0732">Signal</keyword>
<dbReference type="PROSITE" id="PS51473">
    <property type="entry name" value="GNK2"/>
    <property type="match status" value="2"/>
</dbReference>
<dbReference type="SUPFAM" id="SSF56112">
    <property type="entry name" value="Protein kinase-like (PK-like)"/>
    <property type="match status" value="1"/>
</dbReference>